<evidence type="ECO:0000256" key="1">
    <source>
        <dbReference type="ARBA" id="ARBA00007865"/>
    </source>
</evidence>
<dbReference type="GO" id="GO:0004061">
    <property type="term" value="F:arylformamidase activity"/>
    <property type="evidence" value="ECO:0007669"/>
    <property type="project" value="InterPro"/>
</dbReference>
<organism evidence="3 4">
    <name type="scientific">Exophiala sideris</name>
    <dbReference type="NCBI Taxonomy" id="1016849"/>
    <lineage>
        <taxon>Eukaryota</taxon>
        <taxon>Fungi</taxon>
        <taxon>Dikarya</taxon>
        <taxon>Ascomycota</taxon>
        <taxon>Pezizomycotina</taxon>
        <taxon>Eurotiomycetes</taxon>
        <taxon>Chaetothyriomycetidae</taxon>
        <taxon>Chaetothyriales</taxon>
        <taxon>Herpotrichiellaceae</taxon>
        <taxon>Exophiala</taxon>
    </lineage>
</organism>
<dbReference type="STRING" id="1016849.A0A0D1Y6R3"/>
<accession>A0A0D1Y6R3</accession>
<dbReference type="GO" id="GO:0019441">
    <property type="term" value="P:L-tryptophan catabolic process to kynurenine"/>
    <property type="evidence" value="ECO:0007669"/>
    <property type="project" value="InterPro"/>
</dbReference>
<dbReference type="OrthoDB" id="5396at2759"/>
<gene>
    <name evidence="3" type="ORF">PV11_06187</name>
</gene>
<dbReference type="HOGENOM" id="CLU_030671_1_0_1"/>
<feature type="region of interest" description="Disordered" evidence="2">
    <location>
        <begin position="321"/>
        <end position="340"/>
    </location>
</feature>
<dbReference type="InterPro" id="IPR037175">
    <property type="entry name" value="KFase_sf"/>
</dbReference>
<evidence type="ECO:0008006" key="5">
    <source>
        <dbReference type="Google" id="ProtNLM"/>
    </source>
</evidence>
<protein>
    <recommendedName>
        <fullName evidence="5">Cyclase</fullName>
    </recommendedName>
</protein>
<dbReference type="SUPFAM" id="SSF102198">
    <property type="entry name" value="Putative cyclase"/>
    <property type="match status" value="1"/>
</dbReference>
<sequence>MKFDPESDNLPKRSELPDIPGAPKGAAWFWGKDDELGRLNLLTPRRRLAAAKLIESGETINLDWPLNLPNPPAFGREPFQWKVKSLGPGGNDDIYHMNSQSGSQWDGFRHVRDSKSALIADHLTQDEIMNTTRCGIQAWADHGIVGRGVLIDYWSYAQLNNKVYNPNETHPISLTELLECAKSQGTHFQYGDILMVRTGWVNEYGKLNASGRAGIAKGGVFDHKFVGVEVSEEMVDFLHDNYFAAVASDSPAFESWPTPYDWNHHLYLLPRWGCPIGEMWDFEKLSRVCKEKGRYHFFFTSSPSNAPGKASEKDHEGISLTFATPRSRRQSPQCHGNLLR</sequence>
<dbReference type="EMBL" id="KN846953">
    <property type="protein sequence ID" value="KIV78542.1"/>
    <property type="molecule type" value="Genomic_DNA"/>
</dbReference>
<evidence type="ECO:0000313" key="3">
    <source>
        <dbReference type="EMBL" id="KIV78542.1"/>
    </source>
</evidence>
<comment type="similarity">
    <text evidence="1">Belongs to the Cyclase 1 superfamily.</text>
</comment>
<dbReference type="InterPro" id="IPR007325">
    <property type="entry name" value="KFase/CYL"/>
</dbReference>
<dbReference type="Gene3D" id="3.50.30.50">
    <property type="entry name" value="Putative cyclase"/>
    <property type="match status" value="1"/>
</dbReference>
<dbReference type="AlphaFoldDB" id="A0A0D1Y6R3"/>
<proteinExistence type="inferred from homology"/>
<dbReference type="Proteomes" id="UP000053599">
    <property type="component" value="Unassembled WGS sequence"/>
</dbReference>
<dbReference type="PANTHER" id="PTHR34861">
    <property type="match status" value="1"/>
</dbReference>
<dbReference type="Pfam" id="PF04199">
    <property type="entry name" value="Cyclase"/>
    <property type="match status" value="1"/>
</dbReference>
<name>A0A0D1Y6R3_9EURO</name>
<evidence type="ECO:0000256" key="2">
    <source>
        <dbReference type="SAM" id="MobiDB-lite"/>
    </source>
</evidence>
<reference evidence="3 4" key="1">
    <citation type="submission" date="2015-01" db="EMBL/GenBank/DDBJ databases">
        <title>The Genome Sequence of Exophiala sideris CBS121828.</title>
        <authorList>
            <consortium name="The Broad Institute Genomics Platform"/>
            <person name="Cuomo C."/>
            <person name="de Hoog S."/>
            <person name="Gorbushina A."/>
            <person name="Stielow B."/>
            <person name="Teixiera M."/>
            <person name="Abouelleil A."/>
            <person name="Chapman S.B."/>
            <person name="Priest M."/>
            <person name="Young S.K."/>
            <person name="Wortman J."/>
            <person name="Nusbaum C."/>
            <person name="Birren B."/>
        </authorList>
    </citation>
    <scope>NUCLEOTIDE SEQUENCE [LARGE SCALE GENOMIC DNA]</scope>
    <source>
        <strain evidence="3 4">CBS 121828</strain>
    </source>
</reference>
<evidence type="ECO:0000313" key="4">
    <source>
        <dbReference type="Proteomes" id="UP000053599"/>
    </source>
</evidence>
<dbReference type="PANTHER" id="PTHR34861:SF10">
    <property type="entry name" value="CYCLASE"/>
    <property type="match status" value="1"/>
</dbReference>